<organism evidence="1 2">
    <name type="scientific">Acetivibrio ethanolgignens</name>
    <dbReference type="NCBI Taxonomy" id="290052"/>
    <lineage>
        <taxon>Bacteria</taxon>
        <taxon>Bacillati</taxon>
        <taxon>Bacillota</taxon>
        <taxon>Clostridia</taxon>
        <taxon>Eubacteriales</taxon>
        <taxon>Oscillospiraceae</taxon>
        <taxon>Acetivibrio</taxon>
    </lineage>
</organism>
<dbReference type="EMBL" id="LNAM01000001">
    <property type="protein sequence ID" value="KSV60733.1"/>
    <property type="molecule type" value="Genomic_DNA"/>
</dbReference>
<dbReference type="InterPro" id="IPR046143">
    <property type="entry name" value="DUF6145"/>
</dbReference>
<dbReference type="Pfam" id="PF19642">
    <property type="entry name" value="DUF6145"/>
    <property type="match status" value="1"/>
</dbReference>
<gene>
    <name evidence="1" type="ORF">ASU35_00070</name>
</gene>
<keyword evidence="2" id="KW-1185">Reference proteome</keyword>
<dbReference type="Proteomes" id="UP000054874">
    <property type="component" value="Unassembled WGS sequence"/>
</dbReference>
<evidence type="ECO:0000313" key="2">
    <source>
        <dbReference type="Proteomes" id="UP000054874"/>
    </source>
</evidence>
<proteinExistence type="predicted"/>
<sequence length="112" mass="12880">MSEKKVLCASSAYEEKYYFNEEFSGLPEGIKEELKLMCVLFTADVGGILTLEFDEEGKLMLLTETDEGDLLYDEIGSVLKIKEIQREKEELLEALELYYRVFFLGQTVKDGE</sequence>
<protein>
    <submittedName>
        <fullName evidence="1">Uncharacterized protein</fullName>
    </submittedName>
</protein>
<comment type="caution">
    <text evidence="1">The sequence shown here is derived from an EMBL/GenBank/DDBJ whole genome shotgun (WGS) entry which is preliminary data.</text>
</comment>
<reference evidence="1 2" key="1">
    <citation type="submission" date="2015-11" db="EMBL/GenBank/DDBJ databases">
        <title>Butyribacter intestini gen. nov., sp. nov., a butyric acid-producing bacterium of the family Lachnospiraceae isolated from the human faeces.</title>
        <authorList>
            <person name="Zou Y."/>
            <person name="Xue W."/>
            <person name="Luo G."/>
            <person name="Lv M."/>
        </authorList>
    </citation>
    <scope>NUCLEOTIDE SEQUENCE [LARGE SCALE GENOMIC DNA]</scope>
    <source>
        <strain evidence="1 2">ACET-33324</strain>
    </source>
</reference>
<dbReference type="AlphaFoldDB" id="A0A0V8QJE4"/>
<dbReference type="RefSeq" id="WP_058351212.1">
    <property type="nucleotide sequence ID" value="NZ_CABMMD010000001.1"/>
</dbReference>
<dbReference type="OrthoDB" id="9794005at2"/>
<dbReference type="STRING" id="290052.ASU35_00070"/>
<accession>A0A0V8QJE4</accession>
<evidence type="ECO:0000313" key="1">
    <source>
        <dbReference type="EMBL" id="KSV60733.1"/>
    </source>
</evidence>
<name>A0A0V8QJE4_9FIRM</name>